<evidence type="ECO:0000313" key="4">
    <source>
        <dbReference type="Proteomes" id="UP000650582"/>
    </source>
</evidence>
<dbReference type="AlphaFoldDB" id="A0A8H7LL54"/>
<evidence type="ECO:0000256" key="2">
    <source>
        <dbReference type="SAM" id="SignalP"/>
    </source>
</evidence>
<dbReference type="InterPro" id="IPR009030">
    <property type="entry name" value="Growth_fac_rcpt_cys_sf"/>
</dbReference>
<feature type="region of interest" description="Disordered" evidence="1">
    <location>
        <begin position="391"/>
        <end position="423"/>
    </location>
</feature>
<comment type="caution">
    <text evidence="3">The sequence shown here is derived from an EMBL/GenBank/DDBJ whole genome shotgun (WGS) entry which is preliminary data.</text>
</comment>
<evidence type="ECO:0000313" key="3">
    <source>
        <dbReference type="EMBL" id="KAF8685423.1"/>
    </source>
</evidence>
<proteinExistence type="predicted"/>
<feature type="chain" id="PRO_5034247324" evidence="2">
    <location>
        <begin position="20"/>
        <end position="664"/>
    </location>
</feature>
<dbReference type="EMBL" id="JACYCC010000021">
    <property type="protein sequence ID" value="KAF8685423.1"/>
    <property type="molecule type" value="Genomic_DNA"/>
</dbReference>
<sequence length="664" mass="72997">MLGLKLVALLVACITLVIASPTPTHNHKDCDRNYFWWSRKSRCLPYGGIRGVIVPPKHHCGRWYWHTNLGYCVPPQPDWSDPQCPAGWRWDDEAYSCLPSAPSLPDSGYGTGGVSIGQCGPSYFWWGPRSFCLAIGGPSVLPVVPNGWACPSNWYWHGNGFCVPRQIGYGSNPYSLPLVLLPGSQITSEANLITGRFITSLIARDILFDLKPVRKTTLNFKYQYPLEVWSQVNKHLSLYPIAQLSAIPLNVSDARVATADIQITLNPEHTQYRLRVDSQSSPYYLRGDACDFIEDYRSGAVLDVIGSVGGLFGLLQAAHLLLPRETVILGTGAKTISPFGLLDRCSSQNFKRRLREEYHTQSDEESAQTIQIVKFLRDFVIDFGPADLDPVAHRPRESSASSFKAESDEGDENEPDSEIPQIADGAMKPTTCQLICLGTGLYGRTDIAKALSIWPQEGSVLFPLDLSVRFSILFDQCSDSNSLRCSLLASRSSSRRPRQPTTTKTATATTFGGAAKVVVCPLMCIWRADRYGGIRGVIVPPKHQLRKVVLAQQPWCPAGWRWDDGAYSCVPSAPSLPDSGYGTGGGSIGQCGLSYFWWGPKSFCLVIGGPSVLPTVPNGWACPTNWYWHGNGFCVPRQIGYGSNPVCGSSYRWDAGASCCKRGY</sequence>
<accession>A0A8H7LL54</accession>
<feature type="signal peptide" evidence="2">
    <location>
        <begin position="1"/>
        <end position="19"/>
    </location>
</feature>
<feature type="compositionally biased region" description="Acidic residues" evidence="1">
    <location>
        <begin position="408"/>
        <end position="417"/>
    </location>
</feature>
<name>A0A8H7LL54_9AGAM</name>
<keyword evidence="2" id="KW-0732">Signal</keyword>
<dbReference type="SUPFAM" id="SSF57184">
    <property type="entry name" value="Growth factor receptor domain"/>
    <property type="match status" value="1"/>
</dbReference>
<reference evidence="3" key="1">
    <citation type="submission" date="2020-09" db="EMBL/GenBank/DDBJ databases">
        <title>Comparative genome analyses of four rice-infecting Rhizoctonia solani isolates reveal extensive enrichment of homogalacturonan modification genes.</title>
        <authorList>
            <person name="Lee D.-Y."/>
            <person name="Jeon J."/>
            <person name="Kim K.-T."/>
            <person name="Cheong K."/>
            <person name="Song H."/>
            <person name="Choi G."/>
            <person name="Ko J."/>
            <person name="Opiyo S.O."/>
            <person name="Zuo S."/>
            <person name="Madhav S."/>
            <person name="Lee Y.-H."/>
            <person name="Wang G.-L."/>
        </authorList>
    </citation>
    <scope>NUCLEOTIDE SEQUENCE</scope>
    <source>
        <strain evidence="3">AG1-IA YN-7</strain>
    </source>
</reference>
<organism evidence="3 4">
    <name type="scientific">Rhizoctonia solani</name>
    <dbReference type="NCBI Taxonomy" id="456999"/>
    <lineage>
        <taxon>Eukaryota</taxon>
        <taxon>Fungi</taxon>
        <taxon>Dikarya</taxon>
        <taxon>Basidiomycota</taxon>
        <taxon>Agaricomycotina</taxon>
        <taxon>Agaricomycetes</taxon>
        <taxon>Cantharellales</taxon>
        <taxon>Ceratobasidiaceae</taxon>
        <taxon>Rhizoctonia</taxon>
    </lineage>
</organism>
<protein>
    <submittedName>
        <fullName evidence="3">Uncharacterized protein</fullName>
    </submittedName>
</protein>
<gene>
    <name evidence="3" type="ORF">RHS04_00516</name>
</gene>
<dbReference type="Proteomes" id="UP000650582">
    <property type="component" value="Unassembled WGS sequence"/>
</dbReference>
<evidence type="ECO:0000256" key="1">
    <source>
        <dbReference type="SAM" id="MobiDB-lite"/>
    </source>
</evidence>